<protein>
    <submittedName>
        <fullName evidence="1">Uncharacterized protein</fullName>
    </submittedName>
</protein>
<dbReference type="Pfam" id="PF19086">
    <property type="entry name" value="Terpene_syn_C_2"/>
    <property type="match status" value="1"/>
</dbReference>
<proteinExistence type="predicted"/>
<reference evidence="1" key="1">
    <citation type="submission" date="2020-04" db="EMBL/GenBank/DDBJ databases">
        <authorList>
            <person name="Alioto T."/>
            <person name="Alioto T."/>
            <person name="Gomez Garrido J."/>
        </authorList>
    </citation>
    <scope>NUCLEOTIDE SEQUENCE</scope>
    <source>
        <strain evidence="1">A484AB</strain>
    </source>
</reference>
<name>A0A6S7IQD1_PARCT</name>
<dbReference type="Gene3D" id="1.10.600.10">
    <property type="entry name" value="Farnesyl Diphosphate Synthase"/>
    <property type="match status" value="1"/>
</dbReference>
<accession>A0A6S7IQD1</accession>
<dbReference type="InterPro" id="IPR008949">
    <property type="entry name" value="Isoprenoid_synthase_dom_sf"/>
</dbReference>
<sequence>MACSKELQFPKEWLKYHHDSVNEAVDPELFDEEEYFKWVVALGLCDRHTAKKYNMSVRPYHLMRYMVEVIPNNSLCRELFKLWTNLTGSIFVSDDKKETFTQIEMRQLCDAFQMLDRQLCEQFPRLPTLDEMKQSLRKKVTDEKLIPQLLELMDFTNSVAKSLLQKDNFAEDDVRDFWRRLCVSFALYIEACKTESSTCVVPNVEIVWRRTFLGAACPWLHILEVTSGAIGKVRAHVPLINELYCLSAFHCTTVNDIYSHEKEISDGTRVTNTVRIMAESKEVSGESQAALKAVQILNSITKVMYQKIEKAKEENPDNAELCTLLDNIGMATAGWYFFHHYSARYYDAQWRLTLVGVEQEELEEWRKCTDEEPLDEVKHFLQRSSPKANQISDYIISGVINIHANLLPA</sequence>
<organism evidence="1 2">
    <name type="scientific">Paramuricea clavata</name>
    <name type="common">Red gorgonian</name>
    <name type="synonym">Violescent sea-whip</name>
    <dbReference type="NCBI Taxonomy" id="317549"/>
    <lineage>
        <taxon>Eukaryota</taxon>
        <taxon>Metazoa</taxon>
        <taxon>Cnidaria</taxon>
        <taxon>Anthozoa</taxon>
        <taxon>Octocorallia</taxon>
        <taxon>Malacalcyonacea</taxon>
        <taxon>Plexauridae</taxon>
        <taxon>Paramuricea</taxon>
    </lineage>
</organism>
<dbReference type="SUPFAM" id="SSF48576">
    <property type="entry name" value="Terpenoid synthases"/>
    <property type="match status" value="1"/>
</dbReference>
<dbReference type="Proteomes" id="UP001152795">
    <property type="component" value="Unassembled WGS sequence"/>
</dbReference>
<dbReference type="EMBL" id="CACRXK020010676">
    <property type="protein sequence ID" value="CAB4019896.1"/>
    <property type="molecule type" value="Genomic_DNA"/>
</dbReference>
<keyword evidence="2" id="KW-1185">Reference proteome</keyword>
<gene>
    <name evidence="1" type="ORF">PACLA_8A058539</name>
</gene>
<evidence type="ECO:0000313" key="1">
    <source>
        <dbReference type="EMBL" id="CAB4019896.1"/>
    </source>
</evidence>
<evidence type="ECO:0000313" key="2">
    <source>
        <dbReference type="Proteomes" id="UP001152795"/>
    </source>
</evidence>
<comment type="caution">
    <text evidence="1">The sequence shown here is derived from an EMBL/GenBank/DDBJ whole genome shotgun (WGS) entry which is preliminary data.</text>
</comment>
<dbReference type="AlphaFoldDB" id="A0A6S7IQD1"/>